<name>A0A6I6MP14_9ACTN</name>
<protein>
    <submittedName>
        <fullName evidence="1">Uncharacterized protein</fullName>
    </submittedName>
</protein>
<sequence>MNLDEYTTSFLLYAPAKDPHGWQLDLNTFGERLRNAFPDVGYQPEEGHPARLGIWVLTADGIEFDGFADNETRDTIALRGNTAAEIAPFIAWLRDAYVPSPDLIRFTSEAAFARGIETDWRVPATGGVERIEEELRQHLLVVVGG</sequence>
<gene>
    <name evidence="1" type="ORF">GQF42_00990</name>
</gene>
<evidence type="ECO:0000313" key="1">
    <source>
        <dbReference type="EMBL" id="QHA02118.1"/>
    </source>
</evidence>
<dbReference type="RefSeq" id="WP_158916831.1">
    <property type="nucleotide sequence ID" value="NZ_CP047020.1"/>
</dbReference>
<reference evidence="1 2" key="1">
    <citation type="submission" date="2019-12" db="EMBL/GenBank/DDBJ databases">
        <title>Streptomyces sp. strain T44 isolated from rhizosphere soil of Broussonetia papyrifera.</title>
        <authorList>
            <person name="Mo P."/>
        </authorList>
    </citation>
    <scope>NUCLEOTIDE SEQUENCE [LARGE SCALE GENOMIC DNA]</scope>
    <source>
        <strain evidence="1 2">T44</strain>
    </source>
</reference>
<keyword evidence="2" id="KW-1185">Reference proteome</keyword>
<organism evidence="1 2">
    <name type="scientific">Streptomyces broussonetiae</name>
    <dbReference type="NCBI Taxonomy" id="2686304"/>
    <lineage>
        <taxon>Bacteria</taxon>
        <taxon>Bacillati</taxon>
        <taxon>Actinomycetota</taxon>
        <taxon>Actinomycetes</taxon>
        <taxon>Kitasatosporales</taxon>
        <taxon>Streptomycetaceae</taxon>
        <taxon>Streptomyces</taxon>
    </lineage>
</organism>
<dbReference type="AlphaFoldDB" id="A0A6I6MP14"/>
<dbReference type="KEGG" id="sbro:GQF42_00990"/>
<accession>A0A6I6MP14</accession>
<dbReference type="EMBL" id="CP047020">
    <property type="protein sequence ID" value="QHA02118.1"/>
    <property type="molecule type" value="Genomic_DNA"/>
</dbReference>
<evidence type="ECO:0000313" key="2">
    <source>
        <dbReference type="Proteomes" id="UP000436138"/>
    </source>
</evidence>
<proteinExistence type="predicted"/>
<dbReference type="Proteomes" id="UP000436138">
    <property type="component" value="Chromosome"/>
</dbReference>